<organism evidence="1 2">
    <name type="scientific">Ectopseudomonas alcaliphila</name>
    <dbReference type="NCBI Taxonomy" id="101564"/>
    <lineage>
        <taxon>Bacteria</taxon>
        <taxon>Pseudomonadati</taxon>
        <taxon>Pseudomonadota</taxon>
        <taxon>Gammaproteobacteria</taxon>
        <taxon>Pseudomonadales</taxon>
        <taxon>Pseudomonadaceae</taxon>
        <taxon>Ectopseudomonas</taxon>
    </lineage>
</organism>
<protein>
    <submittedName>
        <fullName evidence="1">Uncharacterized protein</fullName>
    </submittedName>
</protein>
<dbReference type="EMBL" id="JAWXXP010000001">
    <property type="protein sequence ID" value="MDX5994352.1"/>
    <property type="molecule type" value="Genomic_DNA"/>
</dbReference>
<reference evidence="1 2" key="1">
    <citation type="submission" date="2023-11" db="EMBL/GenBank/DDBJ databases">
        <title>MicrobeMod: A computational toolkit for identifying prokaryotic methylation and restriction-modification with nanopore sequencing.</title>
        <authorList>
            <person name="Crits-Christoph A."/>
            <person name="Kang S.C."/>
            <person name="Lee H."/>
            <person name="Ostrov N."/>
        </authorList>
    </citation>
    <scope>NUCLEOTIDE SEQUENCE [LARGE SCALE GENOMIC DNA]</scope>
    <source>
        <strain evidence="1 2">ATCC BAA-571</strain>
    </source>
</reference>
<comment type="caution">
    <text evidence="1">The sequence shown here is derived from an EMBL/GenBank/DDBJ whole genome shotgun (WGS) entry which is preliminary data.</text>
</comment>
<name>A0ABU4Q2E6_9GAMM</name>
<sequence>MNQSYIPITDILPPSSDDFAFMHWDDCEPIIDYMLTFRTSPVGAPHEFITIHMSAEETSYFNIQGKPPKELKLESYRIYRLLNSRMTTATDKEHIIITLSDKSIELVGREFYCSHSLNEASAIKALIKYAQNCGVGS</sequence>
<proteinExistence type="predicted"/>
<dbReference type="RefSeq" id="WP_139203076.1">
    <property type="nucleotide sequence ID" value="NZ_CBCSET010000002.1"/>
</dbReference>
<gene>
    <name evidence="1" type="ORF">SIM71_20020</name>
</gene>
<keyword evidence="2" id="KW-1185">Reference proteome</keyword>
<evidence type="ECO:0000313" key="1">
    <source>
        <dbReference type="EMBL" id="MDX5994352.1"/>
    </source>
</evidence>
<evidence type="ECO:0000313" key="2">
    <source>
        <dbReference type="Proteomes" id="UP001278050"/>
    </source>
</evidence>
<dbReference type="Proteomes" id="UP001278050">
    <property type="component" value="Unassembled WGS sequence"/>
</dbReference>
<accession>A0ABU4Q2E6</accession>